<keyword evidence="1" id="KW-0472">Membrane</keyword>
<dbReference type="Proteomes" id="UP001457282">
    <property type="component" value="Unassembled WGS sequence"/>
</dbReference>
<organism evidence="2 3">
    <name type="scientific">Rubus argutus</name>
    <name type="common">Southern blackberry</name>
    <dbReference type="NCBI Taxonomy" id="59490"/>
    <lineage>
        <taxon>Eukaryota</taxon>
        <taxon>Viridiplantae</taxon>
        <taxon>Streptophyta</taxon>
        <taxon>Embryophyta</taxon>
        <taxon>Tracheophyta</taxon>
        <taxon>Spermatophyta</taxon>
        <taxon>Magnoliopsida</taxon>
        <taxon>eudicotyledons</taxon>
        <taxon>Gunneridae</taxon>
        <taxon>Pentapetalae</taxon>
        <taxon>rosids</taxon>
        <taxon>fabids</taxon>
        <taxon>Rosales</taxon>
        <taxon>Rosaceae</taxon>
        <taxon>Rosoideae</taxon>
        <taxon>Rosoideae incertae sedis</taxon>
        <taxon>Rubus</taxon>
    </lineage>
</organism>
<keyword evidence="1" id="KW-1133">Transmembrane helix</keyword>
<protein>
    <submittedName>
        <fullName evidence="2">Uncharacterized protein</fullName>
    </submittedName>
</protein>
<accession>A0AAW1Y0U1</accession>
<sequence>MKASSPPKHHHHGLVKRILRIALVFVGVTLASLLFYISFFPGDGSYYDARSPFSAANPQASIYIQFN</sequence>
<dbReference type="AlphaFoldDB" id="A0AAW1Y0U1"/>
<evidence type="ECO:0000256" key="1">
    <source>
        <dbReference type="SAM" id="Phobius"/>
    </source>
</evidence>
<comment type="caution">
    <text evidence="2">The sequence shown here is derived from an EMBL/GenBank/DDBJ whole genome shotgun (WGS) entry which is preliminary data.</text>
</comment>
<proteinExistence type="predicted"/>
<gene>
    <name evidence="2" type="ORF">M0R45_008018</name>
</gene>
<name>A0AAW1Y0U1_RUBAR</name>
<keyword evidence="3" id="KW-1185">Reference proteome</keyword>
<evidence type="ECO:0000313" key="3">
    <source>
        <dbReference type="Proteomes" id="UP001457282"/>
    </source>
</evidence>
<feature type="transmembrane region" description="Helical" evidence="1">
    <location>
        <begin position="21"/>
        <end position="40"/>
    </location>
</feature>
<evidence type="ECO:0000313" key="2">
    <source>
        <dbReference type="EMBL" id="KAK9942348.1"/>
    </source>
</evidence>
<keyword evidence="1" id="KW-0812">Transmembrane</keyword>
<dbReference type="EMBL" id="JBEDUW010000002">
    <property type="protein sequence ID" value="KAK9942348.1"/>
    <property type="molecule type" value="Genomic_DNA"/>
</dbReference>
<reference evidence="2 3" key="1">
    <citation type="journal article" date="2023" name="G3 (Bethesda)">
        <title>A chromosome-length genome assembly and annotation of blackberry (Rubus argutus, cv. 'Hillquist').</title>
        <authorList>
            <person name="Bruna T."/>
            <person name="Aryal R."/>
            <person name="Dudchenko O."/>
            <person name="Sargent D.J."/>
            <person name="Mead D."/>
            <person name="Buti M."/>
            <person name="Cavallini A."/>
            <person name="Hytonen T."/>
            <person name="Andres J."/>
            <person name="Pham M."/>
            <person name="Weisz D."/>
            <person name="Mascagni F."/>
            <person name="Usai G."/>
            <person name="Natali L."/>
            <person name="Bassil N."/>
            <person name="Fernandez G.E."/>
            <person name="Lomsadze A."/>
            <person name="Armour M."/>
            <person name="Olukolu B."/>
            <person name="Poorten T."/>
            <person name="Britton C."/>
            <person name="Davik J."/>
            <person name="Ashrafi H."/>
            <person name="Aiden E.L."/>
            <person name="Borodovsky M."/>
            <person name="Worthington M."/>
        </authorList>
    </citation>
    <scope>NUCLEOTIDE SEQUENCE [LARGE SCALE GENOMIC DNA]</scope>
    <source>
        <strain evidence="2">PI 553951</strain>
    </source>
</reference>